<feature type="signal peptide" evidence="1">
    <location>
        <begin position="1"/>
        <end position="21"/>
    </location>
</feature>
<accession>A0ABV7V1R1</accession>
<comment type="caution">
    <text evidence="2">The sequence shown here is derived from an EMBL/GenBank/DDBJ whole genome shotgun (WGS) entry which is preliminary data.</text>
</comment>
<dbReference type="RefSeq" id="WP_191325007.1">
    <property type="nucleotide sequence ID" value="NZ_BMZP01000013.1"/>
</dbReference>
<organism evidence="2 3">
    <name type="scientific">Novosphingobium pokkalii</name>
    <dbReference type="NCBI Taxonomy" id="1770194"/>
    <lineage>
        <taxon>Bacteria</taxon>
        <taxon>Pseudomonadati</taxon>
        <taxon>Pseudomonadota</taxon>
        <taxon>Alphaproteobacteria</taxon>
        <taxon>Sphingomonadales</taxon>
        <taxon>Sphingomonadaceae</taxon>
        <taxon>Novosphingobium</taxon>
    </lineage>
</organism>
<evidence type="ECO:0000313" key="3">
    <source>
        <dbReference type="Proteomes" id="UP001595683"/>
    </source>
</evidence>
<feature type="chain" id="PRO_5046752185" evidence="1">
    <location>
        <begin position="22"/>
        <end position="121"/>
    </location>
</feature>
<reference evidence="3" key="1">
    <citation type="journal article" date="2019" name="Int. J. Syst. Evol. Microbiol.">
        <title>The Global Catalogue of Microorganisms (GCM) 10K type strain sequencing project: providing services to taxonomists for standard genome sequencing and annotation.</title>
        <authorList>
            <consortium name="The Broad Institute Genomics Platform"/>
            <consortium name="The Broad Institute Genome Sequencing Center for Infectious Disease"/>
            <person name="Wu L."/>
            <person name="Ma J."/>
        </authorList>
    </citation>
    <scope>NUCLEOTIDE SEQUENCE [LARGE SCALE GENOMIC DNA]</scope>
    <source>
        <strain evidence="3">KCTC 42224</strain>
    </source>
</reference>
<name>A0ABV7V1R1_9SPHN</name>
<evidence type="ECO:0000256" key="1">
    <source>
        <dbReference type="SAM" id="SignalP"/>
    </source>
</evidence>
<keyword evidence="1" id="KW-0732">Signal</keyword>
<dbReference type="EMBL" id="JBHRYE010000003">
    <property type="protein sequence ID" value="MFC3670153.1"/>
    <property type="molecule type" value="Genomic_DNA"/>
</dbReference>
<sequence>MRTIGAAASIGVLLAATPAFGEEREFLLTNATGKRIVEGELAPSSSSRWQFPKRDPDATPAPLVSGARQSIAFDKDHGTCLVDLRARFADGTLSVWPRIDLCQLSYVTLRYSHGAPSFFGN</sequence>
<protein>
    <submittedName>
        <fullName evidence="2">Uncharacterized protein</fullName>
    </submittedName>
</protein>
<dbReference type="Proteomes" id="UP001595683">
    <property type="component" value="Unassembled WGS sequence"/>
</dbReference>
<gene>
    <name evidence="2" type="ORF">ACFOOT_01825</name>
</gene>
<proteinExistence type="predicted"/>
<keyword evidence="3" id="KW-1185">Reference proteome</keyword>
<evidence type="ECO:0000313" key="2">
    <source>
        <dbReference type="EMBL" id="MFC3670153.1"/>
    </source>
</evidence>